<dbReference type="EMBL" id="CP023692">
    <property type="protein sequence ID" value="QEV47616.1"/>
    <property type="molecule type" value="Genomic_DNA"/>
</dbReference>
<organism evidence="1 2">
    <name type="scientific">Streptomyces vinaceus</name>
    <dbReference type="NCBI Taxonomy" id="1960"/>
    <lineage>
        <taxon>Bacteria</taxon>
        <taxon>Bacillati</taxon>
        <taxon>Actinomycetota</taxon>
        <taxon>Actinomycetes</taxon>
        <taxon>Kitasatosporales</taxon>
        <taxon>Streptomycetaceae</taxon>
        <taxon>Streptomyces</taxon>
    </lineage>
</organism>
<keyword evidence="2" id="KW-1185">Reference proteome</keyword>
<accession>A0A5J6JIF9</accession>
<gene>
    <name evidence="1" type="ORF">CP980_23370</name>
</gene>
<protein>
    <submittedName>
        <fullName evidence="1">Uncharacterized protein</fullName>
    </submittedName>
</protein>
<sequence>MRPTSIPFTLAEAACFRPAVSTRTVVGRLSGAGTFAAPGIERERAVASDAAGAIQTGDEPACTGAPAGAIPLSADLPMFRTRCDGWATVTVSVRAAGHLGVLGVCTRISRAP</sequence>
<evidence type="ECO:0000313" key="1">
    <source>
        <dbReference type="EMBL" id="QEV47616.1"/>
    </source>
</evidence>
<dbReference type="KEGG" id="svn:CP980_23370"/>
<name>A0A5J6JIF9_STRVI</name>
<evidence type="ECO:0000313" key="2">
    <source>
        <dbReference type="Proteomes" id="UP000325563"/>
    </source>
</evidence>
<dbReference type="Proteomes" id="UP000325563">
    <property type="component" value="Chromosome"/>
</dbReference>
<reference evidence="1 2" key="1">
    <citation type="submission" date="2017-09" db="EMBL/GenBank/DDBJ databases">
        <authorList>
            <person name="Lee N."/>
            <person name="Cho B.-K."/>
        </authorList>
    </citation>
    <scope>NUCLEOTIDE SEQUENCE [LARGE SCALE GENOMIC DNA]</scope>
    <source>
        <strain evidence="1 2">ATCC 27476</strain>
    </source>
</reference>
<dbReference type="AlphaFoldDB" id="A0A5J6JIF9"/>
<proteinExistence type="predicted"/>